<comment type="subcellular location">
    <subcellularLocation>
        <location evidence="1 7">Cell membrane</location>
        <topology evidence="1 7">Multi-pass membrane protein</topology>
    </subcellularLocation>
</comment>
<dbReference type="Proteomes" id="UP001156691">
    <property type="component" value="Unassembled WGS sequence"/>
</dbReference>
<feature type="transmembrane region" description="Helical" evidence="7">
    <location>
        <begin position="36"/>
        <end position="53"/>
    </location>
</feature>
<evidence type="ECO:0000256" key="5">
    <source>
        <dbReference type="ARBA" id="ARBA00022989"/>
    </source>
</evidence>
<feature type="transmembrane region" description="Helical" evidence="7">
    <location>
        <begin position="219"/>
        <end position="240"/>
    </location>
</feature>
<evidence type="ECO:0000313" key="10">
    <source>
        <dbReference type="Proteomes" id="UP001156691"/>
    </source>
</evidence>
<dbReference type="EMBL" id="BSNS01000028">
    <property type="protein sequence ID" value="GLQ58013.1"/>
    <property type="molecule type" value="Genomic_DNA"/>
</dbReference>
<keyword evidence="2 7" id="KW-0813">Transport</keyword>
<organism evidence="9 10">
    <name type="scientific">Devosia nitrariae</name>
    <dbReference type="NCBI Taxonomy" id="2071872"/>
    <lineage>
        <taxon>Bacteria</taxon>
        <taxon>Pseudomonadati</taxon>
        <taxon>Pseudomonadota</taxon>
        <taxon>Alphaproteobacteria</taxon>
        <taxon>Hyphomicrobiales</taxon>
        <taxon>Devosiaceae</taxon>
        <taxon>Devosia</taxon>
    </lineage>
</organism>
<evidence type="ECO:0000256" key="2">
    <source>
        <dbReference type="ARBA" id="ARBA00022448"/>
    </source>
</evidence>
<evidence type="ECO:0000256" key="3">
    <source>
        <dbReference type="ARBA" id="ARBA00022475"/>
    </source>
</evidence>
<keyword evidence="6 7" id="KW-0472">Membrane</keyword>
<dbReference type="InterPro" id="IPR000515">
    <property type="entry name" value="MetI-like"/>
</dbReference>
<sequence>MGRAATALPRSETPIQTAFGTPPFMTLLKEYIVPRLIQWAIVIFIGVSLTFLIPRMSPINPIDQAMGRLTAFQTLSPEATLALRQSLMDLYGLEGNLLTQYLNFWGRVLRGDLGPSFSAFPTTVADMIGSGIWWTIGLLGLSTIIAWTLGLVLGGLAGYFPDRWWSKAVENTLVSIYPIPYYIVAFILLMLFTYYLPIFPLVGGSRGTASFSWSYIGSLVYYGFLPALSLVIGATAFRFIMSKALASTERSSDYVRFAEIAALPKRRIVFRYVIRNTMLPQVTDLALSLAAIFEGALITEVVFGYPGLGYLLLNAINASDYNMIMGITLLSIVGIATASLLVDLCYPLIDPRVRYR</sequence>
<evidence type="ECO:0000256" key="7">
    <source>
        <dbReference type="RuleBase" id="RU363032"/>
    </source>
</evidence>
<evidence type="ECO:0000256" key="6">
    <source>
        <dbReference type="ARBA" id="ARBA00023136"/>
    </source>
</evidence>
<keyword evidence="4 7" id="KW-0812">Transmembrane</keyword>
<dbReference type="PROSITE" id="PS50928">
    <property type="entry name" value="ABC_TM1"/>
    <property type="match status" value="1"/>
</dbReference>
<evidence type="ECO:0000256" key="1">
    <source>
        <dbReference type="ARBA" id="ARBA00004651"/>
    </source>
</evidence>
<dbReference type="SUPFAM" id="SSF161098">
    <property type="entry name" value="MetI-like"/>
    <property type="match status" value="1"/>
</dbReference>
<evidence type="ECO:0000313" key="9">
    <source>
        <dbReference type="EMBL" id="GLQ58013.1"/>
    </source>
</evidence>
<comment type="similarity">
    <text evidence="7">Belongs to the binding-protein-dependent transport system permease family.</text>
</comment>
<feature type="transmembrane region" description="Helical" evidence="7">
    <location>
        <begin position="132"/>
        <end position="160"/>
    </location>
</feature>
<evidence type="ECO:0000256" key="4">
    <source>
        <dbReference type="ARBA" id="ARBA00022692"/>
    </source>
</evidence>
<proteinExistence type="inferred from homology"/>
<evidence type="ECO:0000259" key="8">
    <source>
        <dbReference type="PROSITE" id="PS50928"/>
    </source>
</evidence>
<keyword evidence="10" id="KW-1185">Reference proteome</keyword>
<keyword evidence="3" id="KW-1003">Cell membrane</keyword>
<accession>A0ABQ5WE71</accession>
<reference evidence="10" key="1">
    <citation type="journal article" date="2019" name="Int. J. Syst. Evol. Microbiol.">
        <title>The Global Catalogue of Microorganisms (GCM) 10K type strain sequencing project: providing services to taxonomists for standard genome sequencing and annotation.</title>
        <authorList>
            <consortium name="The Broad Institute Genomics Platform"/>
            <consortium name="The Broad Institute Genome Sequencing Center for Infectious Disease"/>
            <person name="Wu L."/>
            <person name="Ma J."/>
        </authorList>
    </citation>
    <scope>NUCLEOTIDE SEQUENCE [LARGE SCALE GENOMIC DNA]</scope>
    <source>
        <strain evidence="10">NBRC 112416</strain>
    </source>
</reference>
<feature type="transmembrane region" description="Helical" evidence="7">
    <location>
        <begin position="181"/>
        <end position="199"/>
    </location>
</feature>
<feature type="transmembrane region" description="Helical" evidence="7">
    <location>
        <begin position="323"/>
        <end position="349"/>
    </location>
</feature>
<feature type="domain" description="ABC transmembrane type-1" evidence="8">
    <location>
        <begin position="132"/>
        <end position="342"/>
    </location>
</feature>
<dbReference type="Gene3D" id="1.10.3720.10">
    <property type="entry name" value="MetI-like"/>
    <property type="match status" value="1"/>
</dbReference>
<comment type="caution">
    <text evidence="9">The sequence shown here is derived from an EMBL/GenBank/DDBJ whole genome shotgun (WGS) entry which is preliminary data.</text>
</comment>
<dbReference type="InterPro" id="IPR035906">
    <property type="entry name" value="MetI-like_sf"/>
</dbReference>
<feature type="transmembrane region" description="Helical" evidence="7">
    <location>
        <begin position="285"/>
        <end position="303"/>
    </location>
</feature>
<dbReference type="Pfam" id="PF00528">
    <property type="entry name" value="BPD_transp_1"/>
    <property type="match status" value="1"/>
</dbReference>
<gene>
    <name evidence="9" type="ORF">GCM10010862_52720</name>
</gene>
<keyword evidence="5 7" id="KW-1133">Transmembrane helix</keyword>
<name>A0ABQ5WE71_9HYPH</name>
<protein>
    <submittedName>
        <fullName evidence="9">ABC transporter permease</fullName>
    </submittedName>
</protein>
<dbReference type="PANTHER" id="PTHR30465">
    <property type="entry name" value="INNER MEMBRANE ABC TRANSPORTER"/>
    <property type="match status" value="1"/>
</dbReference>
<dbReference type="PANTHER" id="PTHR30465:SF55">
    <property type="entry name" value="OLIGOPEPTIDE ABC TRANSPORTER, PERMEASE PROTEIN"/>
    <property type="match status" value="1"/>
</dbReference>
<dbReference type="CDD" id="cd06261">
    <property type="entry name" value="TM_PBP2"/>
    <property type="match status" value="1"/>
</dbReference>